<feature type="domain" description="FecR protein" evidence="2">
    <location>
        <begin position="107"/>
        <end position="198"/>
    </location>
</feature>
<dbReference type="RefSeq" id="WP_185708632.1">
    <property type="nucleotide sequence ID" value="NZ_JAAXCY010000009.1"/>
</dbReference>
<dbReference type="InterPro" id="IPR012373">
    <property type="entry name" value="Ferrdict_sens_TM"/>
</dbReference>
<evidence type="ECO:0000259" key="2">
    <source>
        <dbReference type="Pfam" id="PF04773"/>
    </source>
</evidence>
<dbReference type="GO" id="GO:0016989">
    <property type="term" value="F:sigma factor antagonist activity"/>
    <property type="evidence" value="ECO:0007669"/>
    <property type="project" value="TreeGrafter"/>
</dbReference>
<keyword evidence="1" id="KW-0812">Transmembrane</keyword>
<reference evidence="6 7" key="1">
    <citation type="submission" date="2020-04" db="EMBL/GenBank/DDBJ databases">
        <title>Pseudomonas crami sp. nov., a novel proteolytic bacterial species isolated from cream.</title>
        <authorList>
            <person name="Hofmann K."/>
            <person name="Woller A."/>
            <person name="Huptas C."/>
            <person name="Wenning M."/>
            <person name="Scherer S."/>
            <person name="Doll E.V."/>
        </authorList>
    </citation>
    <scope>NUCLEOTIDE SEQUENCE [LARGE SCALE GENOMIC DNA]</scope>
    <source>
        <strain evidence="4 7">WS 5096</strain>
        <strain evidence="5 6">WS 5106</strain>
    </source>
</reference>
<evidence type="ECO:0000313" key="4">
    <source>
        <dbReference type="EMBL" id="MBC2382754.1"/>
    </source>
</evidence>
<dbReference type="Pfam" id="PF16220">
    <property type="entry name" value="DUF4880"/>
    <property type="match status" value="1"/>
</dbReference>
<evidence type="ECO:0000313" key="7">
    <source>
        <dbReference type="Proteomes" id="UP000534677"/>
    </source>
</evidence>
<evidence type="ECO:0000256" key="1">
    <source>
        <dbReference type="SAM" id="Phobius"/>
    </source>
</evidence>
<dbReference type="Gene3D" id="3.55.50.30">
    <property type="match status" value="1"/>
</dbReference>
<organism evidence="5 6">
    <name type="scientific">Pseudomonas cremoris</name>
    <dbReference type="NCBI Taxonomy" id="2724178"/>
    <lineage>
        <taxon>Bacteria</taxon>
        <taxon>Pseudomonadati</taxon>
        <taxon>Pseudomonadota</taxon>
        <taxon>Gammaproteobacteria</taxon>
        <taxon>Pseudomonadales</taxon>
        <taxon>Pseudomonadaceae</taxon>
        <taxon>Pseudomonas</taxon>
    </lineage>
</organism>
<dbReference type="Pfam" id="PF04773">
    <property type="entry name" value="FecR"/>
    <property type="match status" value="1"/>
</dbReference>
<dbReference type="Proteomes" id="UP000520513">
    <property type="component" value="Unassembled WGS sequence"/>
</dbReference>
<proteinExistence type="predicted"/>
<name>A0A7X1E1V5_9PSED</name>
<evidence type="ECO:0000313" key="5">
    <source>
        <dbReference type="EMBL" id="MBC2408700.1"/>
    </source>
</evidence>
<keyword evidence="1" id="KW-1133">Transmembrane helix</keyword>
<evidence type="ECO:0000313" key="6">
    <source>
        <dbReference type="Proteomes" id="UP000520513"/>
    </source>
</evidence>
<dbReference type="Proteomes" id="UP000534677">
    <property type="component" value="Unassembled WGS sequence"/>
</dbReference>
<dbReference type="InterPro" id="IPR032623">
    <property type="entry name" value="FecR_N"/>
</dbReference>
<feature type="transmembrane region" description="Helical" evidence="1">
    <location>
        <begin position="79"/>
        <end position="97"/>
    </location>
</feature>
<evidence type="ECO:0000259" key="3">
    <source>
        <dbReference type="Pfam" id="PF16220"/>
    </source>
</evidence>
<accession>A0A7X1E1V5</accession>
<dbReference type="EMBL" id="JAAXCY010000009">
    <property type="protein sequence ID" value="MBC2408700.1"/>
    <property type="molecule type" value="Genomic_DNA"/>
</dbReference>
<comment type="caution">
    <text evidence="5">The sequence shown here is derived from an EMBL/GenBank/DDBJ whole genome shotgun (WGS) entry which is preliminary data.</text>
</comment>
<keyword evidence="1" id="KW-0472">Membrane</keyword>
<dbReference type="PIRSF" id="PIRSF018266">
    <property type="entry name" value="FecR"/>
    <property type="match status" value="1"/>
</dbReference>
<sequence length="310" mass="34698">MNNQPNPSPSERDQQALDWWTRLRADNVSAQQRNAFELWRAEPLNANAYQNVETLWTLLERPAHAVRRTERRRPLSRRATYAAAACLVLAFATVMLMTPPMSTWGSDYATATGRQQDITLADGSRLHLDSDSAVDITLNSNERRVNLLRGRVFLDVSHDGRPFVVRAGNSRVQVLGTAFSVSHGSNQDEVTLLRGQVEVMAGGQHQPLKPGEQLKVIDGQIQPPIAVDADRLLAWRDGQLRVRNAPLRDVLDELMRYQGGRVIWLDDQAAQRPISASFNLQQIDSAVDALISAQKLRTTSLTRRVLIVRG</sequence>
<dbReference type="EMBL" id="JAAXCZ010000008">
    <property type="protein sequence ID" value="MBC2382754.1"/>
    <property type="molecule type" value="Genomic_DNA"/>
</dbReference>
<gene>
    <name evidence="4" type="ORF">HF209_17570</name>
    <name evidence="5" type="ORF">HF257_22040</name>
</gene>
<dbReference type="AlphaFoldDB" id="A0A7X1E1V5"/>
<feature type="domain" description="FecR N-terminal" evidence="3">
    <location>
        <begin position="14"/>
        <end position="55"/>
    </location>
</feature>
<protein>
    <submittedName>
        <fullName evidence="5">FecR family protein</fullName>
    </submittedName>
</protein>
<keyword evidence="7" id="KW-1185">Reference proteome</keyword>
<dbReference type="PANTHER" id="PTHR30273">
    <property type="entry name" value="PERIPLASMIC SIGNAL SENSOR AND SIGMA FACTOR ACTIVATOR FECR-RELATED"/>
    <property type="match status" value="1"/>
</dbReference>
<dbReference type="PANTHER" id="PTHR30273:SF2">
    <property type="entry name" value="PROTEIN FECR"/>
    <property type="match status" value="1"/>
</dbReference>
<dbReference type="Gene3D" id="2.60.120.1440">
    <property type="match status" value="1"/>
</dbReference>
<dbReference type="InterPro" id="IPR006860">
    <property type="entry name" value="FecR"/>
</dbReference>